<accession>A0A0E9T0Y7</accession>
<organism evidence="1">
    <name type="scientific">Anguilla anguilla</name>
    <name type="common">European freshwater eel</name>
    <name type="synonym">Muraena anguilla</name>
    <dbReference type="NCBI Taxonomy" id="7936"/>
    <lineage>
        <taxon>Eukaryota</taxon>
        <taxon>Metazoa</taxon>
        <taxon>Chordata</taxon>
        <taxon>Craniata</taxon>
        <taxon>Vertebrata</taxon>
        <taxon>Euteleostomi</taxon>
        <taxon>Actinopterygii</taxon>
        <taxon>Neopterygii</taxon>
        <taxon>Teleostei</taxon>
        <taxon>Anguilliformes</taxon>
        <taxon>Anguillidae</taxon>
        <taxon>Anguilla</taxon>
    </lineage>
</organism>
<evidence type="ECO:0000313" key="1">
    <source>
        <dbReference type="EMBL" id="JAH47177.1"/>
    </source>
</evidence>
<reference evidence="1" key="2">
    <citation type="journal article" date="2015" name="Fish Shellfish Immunol.">
        <title>Early steps in the European eel (Anguilla anguilla)-Vibrio vulnificus interaction in the gills: Role of the RtxA13 toxin.</title>
        <authorList>
            <person name="Callol A."/>
            <person name="Pajuelo D."/>
            <person name="Ebbesson L."/>
            <person name="Teles M."/>
            <person name="MacKenzie S."/>
            <person name="Amaro C."/>
        </authorList>
    </citation>
    <scope>NUCLEOTIDE SEQUENCE</scope>
</reference>
<dbReference type="AlphaFoldDB" id="A0A0E9T0Y7"/>
<name>A0A0E9T0Y7_ANGAN</name>
<proteinExistence type="predicted"/>
<dbReference type="EMBL" id="GBXM01061400">
    <property type="protein sequence ID" value="JAH47177.1"/>
    <property type="molecule type" value="Transcribed_RNA"/>
</dbReference>
<reference evidence="1" key="1">
    <citation type="submission" date="2014-11" db="EMBL/GenBank/DDBJ databases">
        <authorList>
            <person name="Amaro Gonzalez C."/>
        </authorList>
    </citation>
    <scope>NUCLEOTIDE SEQUENCE</scope>
</reference>
<sequence length="72" mass="8178">MSITVPLTRGVLWLMRGESDVELIAPPGLNEKGLLYFFPLARRMRKSLSQLQVPITPSLMDKTDSGLMLYKR</sequence>
<protein>
    <submittedName>
        <fullName evidence="1">Uncharacterized protein</fullName>
    </submittedName>
</protein>